<evidence type="ECO:0000256" key="3">
    <source>
        <dbReference type="SAM" id="MobiDB-lite"/>
    </source>
</evidence>
<reference evidence="5 6" key="1">
    <citation type="journal article" date="2023" name="Front. Microbiol.">
        <title>Genomic analyses of Burkholderia respiratory isolates indicates two evolutionarily distinct B. anthina clades.</title>
        <authorList>
            <person name="Pham A."/>
            <person name="Volmer J.G."/>
            <person name="Chambers D.C."/>
            <person name="Smith D.J."/>
            <person name="Reid D.W."/>
            <person name="Burr L."/>
            <person name="Wells T.J."/>
        </authorList>
    </citation>
    <scope>NUCLEOTIDE SEQUENCE [LARGE SCALE GENOMIC DNA]</scope>
    <source>
        <strain evidence="5 6">BCCIQ07A</strain>
    </source>
</reference>
<dbReference type="EC" id="2.3.1.-" evidence="5"/>
<keyword evidence="6" id="KW-1185">Reference proteome</keyword>
<dbReference type="EMBL" id="JAWRLE010000002">
    <property type="protein sequence ID" value="MEB2577756.1"/>
    <property type="molecule type" value="Genomic_DNA"/>
</dbReference>
<dbReference type="Gene3D" id="3.40.630.30">
    <property type="match status" value="1"/>
</dbReference>
<feature type="domain" description="N-acetyltransferase" evidence="4">
    <location>
        <begin position="68"/>
        <end position="222"/>
    </location>
</feature>
<dbReference type="CDD" id="cd04301">
    <property type="entry name" value="NAT_SF"/>
    <property type="match status" value="1"/>
</dbReference>
<gene>
    <name evidence="5" type="ORF">SB593_02110</name>
</gene>
<evidence type="ECO:0000259" key="4">
    <source>
        <dbReference type="PROSITE" id="PS51186"/>
    </source>
</evidence>
<protein>
    <submittedName>
        <fullName evidence="5">GNAT family N-acetyltransferase</fullName>
        <ecNumber evidence="5">2.3.1.-</ecNumber>
    </submittedName>
</protein>
<dbReference type="PANTHER" id="PTHR43072">
    <property type="entry name" value="N-ACETYLTRANSFERASE"/>
    <property type="match status" value="1"/>
</dbReference>
<evidence type="ECO:0000256" key="1">
    <source>
        <dbReference type="ARBA" id="ARBA00022679"/>
    </source>
</evidence>
<dbReference type="SUPFAM" id="SSF55729">
    <property type="entry name" value="Acyl-CoA N-acyltransferases (Nat)"/>
    <property type="match status" value="1"/>
</dbReference>
<dbReference type="PROSITE" id="PS51186">
    <property type="entry name" value="GNAT"/>
    <property type="match status" value="1"/>
</dbReference>
<comment type="caution">
    <text evidence="5">The sequence shown here is derived from an EMBL/GenBank/DDBJ whole genome shotgun (WGS) entry which is preliminary data.</text>
</comment>
<evidence type="ECO:0000256" key="2">
    <source>
        <dbReference type="ARBA" id="ARBA00023315"/>
    </source>
</evidence>
<keyword evidence="1 5" id="KW-0808">Transferase</keyword>
<evidence type="ECO:0000313" key="6">
    <source>
        <dbReference type="Proteomes" id="UP001304467"/>
    </source>
</evidence>
<dbReference type="PANTHER" id="PTHR43072:SF23">
    <property type="entry name" value="UPF0039 PROTEIN C11D3.02C"/>
    <property type="match status" value="1"/>
</dbReference>
<dbReference type="Pfam" id="PF00583">
    <property type="entry name" value="Acetyltransf_1"/>
    <property type="match status" value="1"/>
</dbReference>
<keyword evidence="2 5" id="KW-0012">Acyltransferase</keyword>
<feature type="region of interest" description="Disordered" evidence="3">
    <location>
        <begin position="227"/>
        <end position="255"/>
    </location>
</feature>
<proteinExistence type="predicted"/>
<dbReference type="GO" id="GO:0016746">
    <property type="term" value="F:acyltransferase activity"/>
    <property type="evidence" value="ECO:0007669"/>
    <property type="project" value="UniProtKB-KW"/>
</dbReference>
<dbReference type="InterPro" id="IPR016181">
    <property type="entry name" value="Acyl_CoA_acyltransferase"/>
</dbReference>
<organism evidence="5 6">
    <name type="scientific">Burkholderia anthinoferrum</name>
    <dbReference type="NCBI Taxonomy" id="3090833"/>
    <lineage>
        <taxon>Bacteria</taxon>
        <taxon>Pseudomonadati</taxon>
        <taxon>Pseudomonadota</taxon>
        <taxon>Betaproteobacteria</taxon>
        <taxon>Burkholderiales</taxon>
        <taxon>Burkholderiaceae</taxon>
        <taxon>Burkholderia</taxon>
    </lineage>
</organism>
<dbReference type="RefSeq" id="WP_323619075.1">
    <property type="nucleotide sequence ID" value="NZ_JAWRKY010000001.1"/>
</dbReference>
<dbReference type="Proteomes" id="UP001304467">
    <property type="component" value="Unassembled WGS sequence"/>
</dbReference>
<name>A0ABU5WFI5_9BURK</name>
<accession>A0ABU5WFI5</accession>
<feature type="region of interest" description="Disordered" evidence="3">
    <location>
        <begin position="1"/>
        <end position="35"/>
    </location>
</feature>
<evidence type="ECO:0000313" key="5">
    <source>
        <dbReference type="EMBL" id="MEB2577756.1"/>
    </source>
</evidence>
<dbReference type="InterPro" id="IPR000182">
    <property type="entry name" value="GNAT_dom"/>
</dbReference>
<sequence length="255" mass="27802">MGGRPDNRCIRSGQGTRRSGGDAPDPQEKAEGTMDTMAPEWAACVTARQDAPALGVRRVRDARDGTPILLRAIEPDDLDIERELVDRLSSRSRYLRLMSARKPTEDELIRWTRIDRRREGAVIATIRAGGRERLIGVARYAIDDGATEIVECAIVIDDAWQRQGLGRMLLSSLIDLARRSGMRQMVGTMLTENDAMKGLARSVGFTLSRQPGSAFVTDLRLDLDTVGEPDEGRLQASGPSGHAANHVDSPALAGS</sequence>